<sequence>MIEKLIKNEDGSFSDENGCDWGDEKSFLQIEILGFCGCGNPDDVMLYVGEMFKKLQKNDWGNYEDLPYMFFVYWANNKNFAEHGGTIRCSWLTDLGEELLKDINYCINKDKEMEV</sequence>
<name>A0A6M3XP64_9ZZZZ</name>
<protein>
    <submittedName>
        <fullName evidence="1">Uncharacterized protein</fullName>
    </submittedName>
</protein>
<reference evidence="1" key="1">
    <citation type="submission" date="2020-03" db="EMBL/GenBank/DDBJ databases">
        <title>The deep terrestrial virosphere.</title>
        <authorList>
            <person name="Holmfeldt K."/>
            <person name="Nilsson E."/>
            <person name="Simone D."/>
            <person name="Lopez-Fernandez M."/>
            <person name="Wu X."/>
            <person name="de Brujin I."/>
            <person name="Lundin D."/>
            <person name="Andersson A."/>
            <person name="Bertilsson S."/>
            <person name="Dopson M."/>
        </authorList>
    </citation>
    <scope>NUCLEOTIDE SEQUENCE</scope>
    <source>
        <strain evidence="1">TM448B01645</strain>
    </source>
</reference>
<dbReference type="EMBL" id="MT144802">
    <property type="protein sequence ID" value="QJH99668.1"/>
    <property type="molecule type" value="Genomic_DNA"/>
</dbReference>
<proteinExistence type="predicted"/>
<organism evidence="1">
    <name type="scientific">viral metagenome</name>
    <dbReference type="NCBI Taxonomy" id="1070528"/>
    <lineage>
        <taxon>unclassified sequences</taxon>
        <taxon>metagenomes</taxon>
        <taxon>organismal metagenomes</taxon>
    </lineage>
</organism>
<dbReference type="AlphaFoldDB" id="A0A6M3XP64"/>
<accession>A0A6M3XP64</accession>
<evidence type="ECO:0000313" key="1">
    <source>
        <dbReference type="EMBL" id="QJH99668.1"/>
    </source>
</evidence>
<gene>
    <name evidence="1" type="ORF">TM448B01645_0003</name>
</gene>